<gene>
    <name evidence="2" type="ORF">SPIL2461_LOCUS12399</name>
</gene>
<comment type="caution">
    <text evidence="2">The sequence shown here is derived from an EMBL/GenBank/DDBJ whole genome shotgun (WGS) entry which is preliminary data.</text>
</comment>
<evidence type="ECO:0000313" key="2">
    <source>
        <dbReference type="EMBL" id="CAE7484307.1"/>
    </source>
</evidence>
<keyword evidence="3" id="KW-1185">Reference proteome</keyword>
<protein>
    <submittedName>
        <fullName evidence="2">Uncharacterized protein</fullName>
    </submittedName>
</protein>
<name>A0A812SPF4_SYMPI</name>
<feature type="compositionally biased region" description="Polar residues" evidence="1">
    <location>
        <begin position="305"/>
        <end position="314"/>
    </location>
</feature>
<dbReference type="EMBL" id="CAJNIZ010025491">
    <property type="protein sequence ID" value="CAE7484307.1"/>
    <property type="molecule type" value="Genomic_DNA"/>
</dbReference>
<dbReference type="AlphaFoldDB" id="A0A812SPF4"/>
<organism evidence="2 3">
    <name type="scientific">Symbiodinium pilosum</name>
    <name type="common">Dinoflagellate</name>
    <dbReference type="NCBI Taxonomy" id="2952"/>
    <lineage>
        <taxon>Eukaryota</taxon>
        <taxon>Sar</taxon>
        <taxon>Alveolata</taxon>
        <taxon>Dinophyceae</taxon>
        <taxon>Suessiales</taxon>
        <taxon>Symbiodiniaceae</taxon>
        <taxon>Symbiodinium</taxon>
    </lineage>
</organism>
<dbReference type="Proteomes" id="UP000649617">
    <property type="component" value="Unassembled WGS sequence"/>
</dbReference>
<evidence type="ECO:0000256" key="1">
    <source>
        <dbReference type="SAM" id="MobiDB-lite"/>
    </source>
</evidence>
<feature type="region of interest" description="Disordered" evidence="1">
    <location>
        <begin position="1"/>
        <end position="83"/>
    </location>
</feature>
<feature type="region of interest" description="Disordered" evidence="1">
    <location>
        <begin position="298"/>
        <end position="321"/>
    </location>
</feature>
<dbReference type="OrthoDB" id="411555at2759"/>
<reference evidence="2" key="1">
    <citation type="submission" date="2021-02" db="EMBL/GenBank/DDBJ databases">
        <authorList>
            <person name="Dougan E. K."/>
            <person name="Rhodes N."/>
            <person name="Thang M."/>
            <person name="Chan C."/>
        </authorList>
    </citation>
    <scope>NUCLEOTIDE SEQUENCE</scope>
</reference>
<feature type="compositionally biased region" description="Basic and acidic residues" evidence="1">
    <location>
        <begin position="46"/>
        <end position="58"/>
    </location>
</feature>
<accession>A0A812SPF4</accession>
<evidence type="ECO:0000313" key="3">
    <source>
        <dbReference type="Proteomes" id="UP000649617"/>
    </source>
</evidence>
<sequence>MSARAWPAHRGNAKQKDRDAHWSRAGRRTKSNHKQDAESTGTEPSSRPERSSTSDETHGNAADWASESWTADQWPESEGWNADEWPAKEWPSAVPWPPQDPAWWADLASQLPAAWGTGAISSARVKGLEAILTPYPDVQAPGSANLHGEFDALGLRPDLPVGPDMFADPSGVPWANYDGSRKLVGRQWVLAEERLPCETSPTDEFLSAEALLGRWVDSQGHNIHVLSTDAFNVRLLATLSKSMCADKHLALKPIRLGGGWQCGHSILDPSWSTAAQLHWVAGDGHVTVWVRRQAKAEKEKLQDVATPSSRQEGQATEEAPS</sequence>
<proteinExistence type="predicted"/>